<feature type="region of interest" description="Disordered" evidence="1">
    <location>
        <begin position="62"/>
        <end position="84"/>
    </location>
</feature>
<comment type="caution">
    <text evidence="2">The sequence shown here is derived from an EMBL/GenBank/DDBJ whole genome shotgun (WGS) entry which is preliminary data.</text>
</comment>
<dbReference type="EMBL" id="JANPWB010000006">
    <property type="protein sequence ID" value="KAJ1174889.1"/>
    <property type="molecule type" value="Genomic_DNA"/>
</dbReference>
<name>A0AAV7TE95_PLEWA</name>
<gene>
    <name evidence="2" type="ORF">NDU88_000180</name>
</gene>
<sequence>MGNFPEGNKLHGVALIFLQDDLVVDGSRTANGEPFTLEVGGSKSNTPSAWKTPTVAAVKEGLRGASPVPSSRPEAPWDSESPATVAAVKEGLRGTAVRYERLRVESSPQQQARGSLGLRGPSNSGSDEAI</sequence>
<reference evidence="2" key="1">
    <citation type="journal article" date="2022" name="bioRxiv">
        <title>Sequencing and chromosome-scale assembly of the giantPleurodeles waltlgenome.</title>
        <authorList>
            <person name="Brown T."/>
            <person name="Elewa A."/>
            <person name="Iarovenko S."/>
            <person name="Subramanian E."/>
            <person name="Araus A.J."/>
            <person name="Petzold A."/>
            <person name="Susuki M."/>
            <person name="Suzuki K.-i.T."/>
            <person name="Hayashi T."/>
            <person name="Toyoda A."/>
            <person name="Oliveira C."/>
            <person name="Osipova E."/>
            <person name="Leigh N.D."/>
            <person name="Simon A."/>
            <person name="Yun M.H."/>
        </authorList>
    </citation>
    <scope>NUCLEOTIDE SEQUENCE</scope>
    <source>
        <strain evidence="2">20211129_DDA</strain>
        <tissue evidence="2">Liver</tissue>
    </source>
</reference>
<accession>A0AAV7TE95</accession>
<evidence type="ECO:0000313" key="2">
    <source>
        <dbReference type="EMBL" id="KAJ1174889.1"/>
    </source>
</evidence>
<feature type="compositionally biased region" description="Polar residues" evidence="1">
    <location>
        <begin position="121"/>
        <end position="130"/>
    </location>
</feature>
<dbReference type="Proteomes" id="UP001066276">
    <property type="component" value="Chromosome 3_2"/>
</dbReference>
<keyword evidence="3" id="KW-1185">Reference proteome</keyword>
<feature type="region of interest" description="Disordered" evidence="1">
    <location>
        <begin position="99"/>
        <end position="130"/>
    </location>
</feature>
<evidence type="ECO:0000313" key="3">
    <source>
        <dbReference type="Proteomes" id="UP001066276"/>
    </source>
</evidence>
<evidence type="ECO:0000256" key="1">
    <source>
        <dbReference type="SAM" id="MobiDB-lite"/>
    </source>
</evidence>
<protein>
    <submittedName>
        <fullName evidence="2">Uncharacterized protein</fullName>
    </submittedName>
</protein>
<proteinExistence type="predicted"/>
<dbReference type="AlphaFoldDB" id="A0AAV7TE95"/>
<organism evidence="2 3">
    <name type="scientific">Pleurodeles waltl</name>
    <name type="common">Iberian ribbed newt</name>
    <dbReference type="NCBI Taxonomy" id="8319"/>
    <lineage>
        <taxon>Eukaryota</taxon>
        <taxon>Metazoa</taxon>
        <taxon>Chordata</taxon>
        <taxon>Craniata</taxon>
        <taxon>Vertebrata</taxon>
        <taxon>Euteleostomi</taxon>
        <taxon>Amphibia</taxon>
        <taxon>Batrachia</taxon>
        <taxon>Caudata</taxon>
        <taxon>Salamandroidea</taxon>
        <taxon>Salamandridae</taxon>
        <taxon>Pleurodelinae</taxon>
        <taxon>Pleurodeles</taxon>
    </lineage>
</organism>